<dbReference type="FunFam" id="3.30.200.20:FF:000074">
    <property type="entry name" value="cyclin-dependent kinase 12 isoform X2"/>
    <property type="match status" value="1"/>
</dbReference>
<evidence type="ECO:0000256" key="11">
    <source>
        <dbReference type="ARBA" id="ARBA00049280"/>
    </source>
</evidence>
<dbReference type="PANTHER" id="PTHR24056:SF459">
    <property type="entry name" value="CYCLIN-DEPENDENT KINASE 13"/>
    <property type="match status" value="1"/>
</dbReference>
<evidence type="ECO:0000256" key="5">
    <source>
        <dbReference type="ARBA" id="ARBA00022741"/>
    </source>
</evidence>
<dbReference type="GeneTree" id="ENSGT00940000157852"/>
<name>A0A8C7YWT7_9TELE</name>
<evidence type="ECO:0000256" key="1">
    <source>
        <dbReference type="ARBA" id="ARBA00004324"/>
    </source>
</evidence>
<feature type="compositionally biased region" description="Pro residues" evidence="12">
    <location>
        <begin position="749"/>
        <end position="759"/>
    </location>
</feature>
<evidence type="ECO:0000313" key="14">
    <source>
        <dbReference type="Ensembl" id="ENSOSIP00000034083.1"/>
    </source>
</evidence>
<dbReference type="SMART" id="SM00220">
    <property type="entry name" value="S_TKc"/>
    <property type="match status" value="1"/>
</dbReference>
<feature type="region of interest" description="Disordered" evidence="12">
    <location>
        <begin position="806"/>
        <end position="831"/>
    </location>
</feature>
<keyword evidence="7" id="KW-0067">ATP-binding</keyword>
<sequence>MPSSAHQPSPKSNHTAKKGRPPSPPAPEKGPRTPTSNQPQSPADKLKKTAEHQSSSKGKEDPLHRDKKKAPASGQIKDKDRAAGPVISTLPQLPLPQIVAEIADKGDKYVPSFTLLNTCILASMQLYLIVFVCLLSSIHSLKDGSFPGKKKLEKKTRQLLTDLPLPPELPCPSVSPSSPPDKLEKSQTFRRRPKICGPRYGEIKEIEIDWGKRCVDKFEIIGITGEGTYGQVYKAKDKDTGEMVALKKVRLDNEKEGFPITAIREIKILRQLNHKSIINMKEIVTDKEDALDFRNDKGAFYLVFEYMDHDLMGLLESGLVHFNESHIKSFMRQLLEGLDYCHKKNFLHRDIKCSNILLNNKGQIKLADFGLARLYNSEESRPYTNKVITLWYRPPELLLGEERYTPAIDVWSCGCILGELFTKKPIFQANQELAQLELISRICGSPCPAVWPDVIKLPFFNTMKPKKQYRRRLREEFAFIPPAALDLFDHMLNLDPGRRCTAEQALSSEFLKDVDPDKMPPPDLPLWQDCHELWSKKRRRQKQMPEELVAPKAPRKELGLDDSRSNTPQGFAAPGAMKTQNAAASVLLGEDAQLENNSQLELLSAEDKLTVVDLIVSLVEAFPRAASLFYVAVSEVGGVSILPPDQRPPEPPEPPPPADLDYRHPPPEPKPGHAPPVPSMSDGVRPPEPDYPPLPPPEGPVYGGDYSHPPPPTFPPAGFSDSYMGHMLMPHSMREVFSGAAGSSAAHPDPFPPSAPAPTRPASMVFSGDKDHRFEYNHSPLPVEGPPNPNALHLYNHAMARKDGLPPPIPAPGQPWGSPSQGGAPPLPLGYVPQMNSTAAIRGRGLPF</sequence>
<dbReference type="InterPro" id="IPR011009">
    <property type="entry name" value="Kinase-like_dom_sf"/>
</dbReference>
<dbReference type="InterPro" id="IPR050108">
    <property type="entry name" value="CDK"/>
</dbReference>
<dbReference type="Proteomes" id="UP000694383">
    <property type="component" value="Unplaced"/>
</dbReference>
<dbReference type="Gene3D" id="3.30.200.20">
    <property type="entry name" value="Phosphorylase Kinase, domain 1"/>
    <property type="match status" value="1"/>
</dbReference>
<dbReference type="SUPFAM" id="SSF56112">
    <property type="entry name" value="Protein kinase-like (PK-like)"/>
    <property type="match status" value="1"/>
</dbReference>
<feature type="region of interest" description="Disordered" evidence="12">
    <location>
        <begin position="539"/>
        <end position="574"/>
    </location>
</feature>
<keyword evidence="3" id="KW-0723">Serine/threonine-protein kinase</keyword>
<dbReference type="GO" id="GO:0008024">
    <property type="term" value="C:cyclin/CDK positive transcription elongation factor complex"/>
    <property type="evidence" value="ECO:0007669"/>
    <property type="project" value="TreeGrafter"/>
</dbReference>
<dbReference type="GO" id="GO:0008353">
    <property type="term" value="F:RNA polymerase II CTD heptapeptide repeat kinase activity"/>
    <property type="evidence" value="ECO:0007669"/>
    <property type="project" value="UniProtKB-EC"/>
</dbReference>
<dbReference type="Ensembl" id="ENSOSIT00000035928.1">
    <property type="protein sequence ID" value="ENSOSIP00000034083.1"/>
    <property type="gene ID" value="ENSOSIG00000016601.1"/>
</dbReference>
<dbReference type="PROSITE" id="PS00108">
    <property type="entry name" value="PROTEIN_KINASE_ST"/>
    <property type="match status" value="1"/>
</dbReference>
<dbReference type="GO" id="GO:0032968">
    <property type="term" value="P:positive regulation of transcription elongation by RNA polymerase II"/>
    <property type="evidence" value="ECO:0007669"/>
    <property type="project" value="TreeGrafter"/>
</dbReference>
<evidence type="ECO:0000256" key="9">
    <source>
        <dbReference type="ARBA" id="ARBA00047811"/>
    </source>
</evidence>
<dbReference type="Gene3D" id="1.10.510.10">
    <property type="entry name" value="Transferase(Phosphotransferase) domain 1"/>
    <property type="match status" value="1"/>
</dbReference>
<feature type="region of interest" description="Disordered" evidence="12">
    <location>
        <begin position="740"/>
        <end position="767"/>
    </location>
</feature>
<feature type="compositionally biased region" description="Basic and acidic residues" evidence="12">
    <location>
        <begin position="554"/>
        <end position="564"/>
    </location>
</feature>
<feature type="compositionally biased region" description="Pro residues" evidence="12">
    <location>
        <begin position="645"/>
        <end position="658"/>
    </location>
</feature>
<evidence type="ECO:0000256" key="10">
    <source>
        <dbReference type="ARBA" id="ARBA00048367"/>
    </source>
</evidence>
<feature type="region of interest" description="Disordered" evidence="12">
    <location>
        <begin position="162"/>
        <end position="188"/>
    </location>
</feature>
<comment type="subcellular location">
    <subcellularLocation>
        <location evidence="1">Nucleus speckle</location>
    </subcellularLocation>
</comment>
<dbReference type="AlphaFoldDB" id="A0A8C7YWT7"/>
<dbReference type="GO" id="GO:0030332">
    <property type="term" value="F:cyclin binding"/>
    <property type="evidence" value="ECO:0007669"/>
    <property type="project" value="TreeGrafter"/>
</dbReference>
<evidence type="ECO:0000256" key="8">
    <source>
        <dbReference type="ARBA" id="ARBA00023242"/>
    </source>
</evidence>
<evidence type="ECO:0000256" key="3">
    <source>
        <dbReference type="ARBA" id="ARBA00022527"/>
    </source>
</evidence>
<evidence type="ECO:0000256" key="7">
    <source>
        <dbReference type="ARBA" id="ARBA00022840"/>
    </source>
</evidence>
<comment type="catalytic activity">
    <reaction evidence="11">
        <text>[DNA-directed RNA polymerase] + ATP = phospho-[DNA-directed RNA polymerase] + ADP + H(+)</text>
        <dbReference type="Rhea" id="RHEA:10216"/>
        <dbReference type="Rhea" id="RHEA-COMP:11321"/>
        <dbReference type="Rhea" id="RHEA-COMP:11322"/>
        <dbReference type="ChEBI" id="CHEBI:15378"/>
        <dbReference type="ChEBI" id="CHEBI:30616"/>
        <dbReference type="ChEBI" id="CHEBI:43176"/>
        <dbReference type="ChEBI" id="CHEBI:68546"/>
        <dbReference type="ChEBI" id="CHEBI:456216"/>
        <dbReference type="EC" id="2.7.11.23"/>
    </reaction>
</comment>
<evidence type="ECO:0000313" key="15">
    <source>
        <dbReference type="Proteomes" id="UP000694383"/>
    </source>
</evidence>
<evidence type="ECO:0000256" key="4">
    <source>
        <dbReference type="ARBA" id="ARBA00022679"/>
    </source>
</evidence>
<keyword evidence="5" id="KW-0547">Nucleotide-binding</keyword>
<reference evidence="14" key="1">
    <citation type="submission" date="2025-08" db="UniProtKB">
        <authorList>
            <consortium name="Ensembl"/>
        </authorList>
    </citation>
    <scope>IDENTIFICATION</scope>
</reference>
<dbReference type="InterPro" id="IPR000719">
    <property type="entry name" value="Prot_kinase_dom"/>
</dbReference>
<comment type="similarity">
    <text evidence="2">Belongs to the protein kinase superfamily. CMGC Ser/Thr protein kinase family. CDC2/CDKX subfamily.</text>
</comment>
<dbReference type="Pfam" id="PF00069">
    <property type="entry name" value="Pkinase"/>
    <property type="match status" value="1"/>
</dbReference>
<dbReference type="GO" id="GO:0016607">
    <property type="term" value="C:nuclear speck"/>
    <property type="evidence" value="ECO:0007669"/>
    <property type="project" value="UniProtKB-SubCell"/>
</dbReference>
<comment type="catalytic activity">
    <reaction evidence="10">
        <text>L-seryl-[protein] + ATP = O-phospho-L-seryl-[protein] + ADP + H(+)</text>
        <dbReference type="Rhea" id="RHEA:17989"/>
        <dbReference type="Rhea" id="RHEA-COMP:9863"/>
        <dbReference type="Rhea" id="RHEA-COMP:11604"/>
        <dbReference type="ChEBI" id="CHEBI:15378"/>
        <dbReference type="ChEBI" id="CHEBI:29999"/>
        <dbReference type="ChEBI" id="CHEBI:30616"/>
        <dbReference type="ChEBI" id="CHEBI:83421"/>
        <dbReference type="ChEBI" id="CHEBI:456216"/>
        <dbReference type="EC" id="2.7.11.22"/>
    </reaction>
</comment>
<feature type="compositionally biased region" description="Low complexity" evidence="12">
    <location>
        <begin position="814"/>
        <end position="824"/>
    </location>
</feature>
<proteinExistence type="inferred from homology"/>
<evidence type="ECO:0000256" key="6">
    <source>
        <dbReference type="ARBA" id="ARBA00022777"/>
    </source>
</evidence>
<keyword evidence="15" id="KW-1185">Reference proteome</keyword>
<dbReference type="FunFam" id="1.10.510.10:FF:000102">
    <property type="entry name" value="cyclin-dependent kinase 12 isoform X1"/>
    <property type="match status" value="1"/>
</dbReference>
<feature type="domain" description="Protein kinase" evidence="13">
    <location>
        <begin position="218"/>
        <end position="511"/>
    </location>
</feature>
<dbReference type="InterPro" id="IPR008271">
    <property type="entry name" value="Ser/Thr_kinase_AS"/>
</dbReference>
<feature type="compositionally biased region" description="Pro residues" evidence="12">
    <location>
        <begin position="689"/>
        <end position="699"/>
    </location>
</feature>
<evidence type="ECO:0000256" key="2">
    <source>
        <dbReference type="ARBA" id="ARBA00006485"/>
    </source>
</evidence>
<evidence type="ECO:0000256" key="12">
    <source>
        <dbReference type="SAM" id="MobiDB-lite"/>
    </source>
</evidence>
<dbReference type="CDD" id="cd07864">
    <property type="entry name" value="STKc_CDK12"/>
    <property type="match status" value="1"/>
</dbReference>
<keyword evidence="8" id="KW-0539">Nucleus</keyword>
<organism evidence="14 15">
    <name type="scientific">Oryzias sinensis</name>
    <name type="common">Chinese medaka</name>
    <dbReference type="NCBI Taxonomy" id="183150"/>
    <lineage>
        <taxon>Eukaryota</taxon>
        <taxon>Metazoa</taxon>
        <taxon>Chordata</taxon>
        <taxon>Craniata</taxon>
        <taxon>Vertebrata</taxon>
        <taxon>Euteleostomi</taxon>
        <taxon>Actinopterygii</taxon>
        <taxon>Neopterygii</taxon>
        <taxon>Teleostei</taxon>
        <taxon>Neoteleostei</taxon>
        <taxon>Acanthomorphata</taxon>
        <taxon>Ovalentaria</taxon>
        <taxon>Atherinomorphae</taxon>
        <taxon>Beloniformes</taxon>
        <taxon>Adrianichthyidae</taxon>
        <taxon>Oryziinae</taxon>
        <taxon>Oryzias</taxon>
    </lineage>
</organism>
<protein>
    <submittedName>
        <fullName evidence="14">Cyclin dependent kinase 13</fullName>
    </submittedName>
</protein>
<feature type="region of interest" description="Disordered" evidence="12">
    <location>
        <begin position="641"/>
        <end position="714"/>
    </location>
</feature>
<keyword evidence="6" id="KW-0418">Kinase</keyword>
<feature type="compositionally biased region" description="Basic and acidic residues" evidence="12">
    <location>
        <begin position="660"/>
        <end position="671"/>
    </location>
</feature>
<dbReference type="PANTHER" id="PTHR24056">
    <property type="entry name" value="CELL DIVISION PROTEIN KINASE"/>
    <property type="match status" value="1"/>
</dbReference>
<accession>A0A8C7YWT7</accession>
<reference evidence="14" key="2">
    <citation type="submission" date="2025-09" db="UniProtKB">
        <authorList>
            <consortium name="Ensembl"/>
        </authorList>
    </citation>
    <scope>IDENTIFICATION</scope>
</reference>
<keyword evidence="4" id="KW-0808">Transferase</keyword>
<dbReference type="GO" id="GO:0005524">
    <property type="term" value="F:ATP binding"/>
    <property type="evidence" value="ECO:0007669"/>
    <property type="project" value="UniProtKB-KW"/>
</dbReference>
<comment type="catalytic activity">
    <reaction evidence="9">
        <text>L-threonyl-[protein] + ATP = O-phospho-L-threonyl-[protein] + ADP + H(+)</text>
        <dbReference type="Rhea" id="RHEA:46608"/>
        <dbReference type="Rhea" id="RHEA-COMP:11060"/>
        <dbReference type="Rhea" id="RHEA-COMP:11605"/>
        <dbReference type="ChEBI" id="CHEBI:15378"/>
        <dbReference type="ChEBI" id="CHEBI:30013"/>
        <dbReference type="ChEBI" id="CHEBI:30616"/>
        <dbReference type="ChEBI" id="CHEBI:61977"/>
        <dbReference type="ChEBI" id="CHEBI:456216"/>
        <dbReference type="EC" id="2.7.11.22"/>
    </reaction>
</comment>
<feature type="region of interest" description="Disordered" evidence="12">
    <location>
        <begin position="1"/>
        <end position="88"/>
    </location>
</feature>
<dbReference type="PROSITE" id="PS50011">
    <property type="entry name" value="PROTEIN_KINASE_DOM"/>
    <property type="match status" value="1"/>
</dbReference>
<evidence type="ECO:0000259" key="13">
    <source>
        <dbReference type="PROSITE" id="PS50011"/>
    </source>
</evidence>
<feature type="compositionally biased region" description="Polar residues" evidence="12">
    <location>
        <begin position="1"/>
        <end position="13"/>
    </location>
</feature>
<dbReference type="GO" id="GO:0004693">
    <property type="term" value="F:cyclin-dependent protein serine/threonine kinase activity"/>
    <property type="evidence" value="ECO:0007669"/>
    <property type="project" value="UniProtKB-EC"/>
</dbReference>